<dbReference type="PROSITE" id="PS51505">
    <property type="entry name" value="SCA7"/>
    <property type="match status" value="1"/>
</dbReference>
<keyword evidence="4" id="KW-1185">Reference proteome</keyword>
<feature type="compositionally biased region" description="Acidic residues" evidence="1">
    <location>
        <begin position="279"/>
        <end position="294"/>
    </location>
</feature>
<dbReference type="GO" id="GO:0000124">
    <property type="term" value="C:SAGA complex"/>
    <property type="evidence" value="ECO:0007669"/>
    <property type="project" value="InterPro"/>
</dbReference>
<accession>A0A316ZHN1</accession>
<dbReference type="GeneID" id="37272617"/>
<dbReference type="RefSeq" id="XP_025600074.1">
    <property type="nucleotide sequence ID" value="XM_025745073.1"/>
</dbReference>
<dbReference type="PANTHER" id="PTHR47805:SF1">
    <property type="entry name" value="SAGA-ASSOCIATED FACTOR 73"/>
    <property type="match status" value="1"/>
</dbReference>
<feature type="region of interest" description="Disordered" evidence="1">
    <location>
        <begin position="111"/>
        <end position="179"/>
    </location>
</feature>
<dbReference type="AlphaFoldDB" id="A0A316ZHN1"/>
<dbReference type="Gene3D" id="6.10.140.1270">
    <property type="match status" value="1"/>
</dbReference>
<feature type="compositionally biased region" description="Low complexity" evidence="1">
    <location>
        <begin position="1"/>
        <end position="23"/>
    </location>
</feature>
<feature type="region of interest" description="Disordered" evidence="1">
    <location>
        <begin position="391"/>
        <end position="418"/>
    </location>
</feature>
<feature type="compositionally biased region" description="Basic and acidic residues" evidence="1">
    <location>
        <begin position="147"/>
        <end position="167"/>
    </location>
</feature>
<dbReference type="InterPro" id="IPR013243">
    <property type="entry name" value="SCA7_dom"/>
</dbReference>
<evidence type="ECO:0000313" key="3">
    <source>
        <dbReference type="EMBL" id="PWN99795.1"/>
    </source>
</evidence>
<evidence type="ECO:0000259" key="2">
    <source>
        <dbReference type="PROSITE" id="PS51505"/>
    </source>
</evidence>
<feature type="region of interest" description="Disordered" evidence="1">
    <location>
        <begin position="1"/>
        <end position="42"/>
    </location>
</feature>
<dbReference type="GO" id="GO:0006357">
    <property type="term" value="P:regulation of transcription by RNA polymerase II"/>
    <property type="evidence" value="ECO:0007669"/>
    <property type="project" value="TreeGrafter"/>
</dbReference>
<sequence>MPHPSWADIAAAAAPSPASSSGSDGEGSGSGSSRANAAARRRPAWHTYDTDVTDFGPASLGDEGFVVGRCSECGRVVERSYWSFHLENCNLALSIASGRLSPSCIAPVSASGRKRKASVGSDSDAPLSSGIPLTGPNGKPLSKKARREQEVLQRRLEREKKKEEKKLKGAGLNKRAGPLNVDKQCGVPTDKGLCARSLTCKTHSMKAKRDVPGRSATYDALLLAYQKAHNPNFVAKLQEKEKALAATAEAKAKRLREKSKQRKRGGAAGKEAQALDERRDDEEEPPEQEEDLEEELEGILDALRAAAQGDRTRALPLAVPSLAGAYTARRRKLMRCRDLFRASIMASHGSYAPALPFVMASQGSAPPSARMAAANQAAAAGQRGIPWANAFVNGGAHPGPPPGWPNGAPPRPQPASGP</sequence>
<feature type="domain" description="SCA7" evidence="2">
    <location>
        <begin position="172"/>
        <end position="237"/>
    </location>
</feature>
<dbReference type="OrthoDB" id="21678at2759"/>
<dbReference type="Proteomes" id="UP000245946">
    <property type="component" value="Unassembled WGS sequence"/>
</dbReference>
<organism evidence="3 4">
    <name type="scientific">Tilletiopsis washingtonensis</name>
    <dbReference type="NCBI Taxonomy" id="58919"/>
    <lineage>
        <taxon>Eukaryota</taxon>
        <taxon>Fungi</taxon>
        <taxon>Dikarya</taxon>
        <taxon>Basidiomycota</taxon>
        <taxon>Ustilaginomycotina</taxon>
        <taxon>Exobasidiomycetes</taxon>
        <taxon>Entylomatales</taxon>
        <taxon>Entylomatales incertae sedis</taxon>
        <taxon>Tilletiopsis</taxon>
    </lineage>
</organism>
<name>A0A316ZHN1_9BASI</name>
<reference evidence="3 4" key="1">
    <citation type="journal article" date="2018" name="Mol. Biol. Evol.">
        <title>Broad Genomic Sampling Reveals a Smut Pathogenic Ancestry of the Fungal Clade Ustilaginomycotina.</title>
        <authorList>
            <person name="Kijpornyongpan T."/>
            <person name="Mondo S.J."/>
            <person name="Barry K."/>
            <person name="Sandor L."/>
            <person name="Lee J."/>
            <person name="Lipzen A."/>
            <person name="Pangilinan J."/>
            <person name="LaButti K."/>
            <person name="Hainaut M."/>
            <person name="Henrissat B."/>
            <person name="Grigoriev I.V."/>
            <person name="Spatafora J.W."/>
            <person name="Aime M.C."/>
        </authorList>
    </citation>
    <scope>NUCLEOTIDE SEQUENCE [LARGE SCALE GENOMIC DNA]</scope>
    <source>
        <strain evidence="3 4">MCA 4186</strain>
    </source>
</reference>
<evidence type="ECO:0000313" key="4">
    <source>
        <dbReference type="Proteomes" id="UP000245946"/>
    </source>
</evidence>
<gene>
    <name evidence="3" type="ORF">FA09DRAFT_359193</name>
</gene>
<evidence type="ECO:0000256" key="1">
    <source>
        <dbReference type="SAM" id="MobiDB-lite"/>
    </source>
</evidence>
<feature type="region of interest" description="Disordered" evidence="1">
    <location>
        <begin position="254"/>
        <end position="294"/>
    </location>
</feature>
<proteinExistence type="predicted"/>
<feature type="compositionally biased region" description="Basic residues" evidence="1">
    <location>
        <begin position="254"/>
        <end position="265"/>
    </location>
</feature>
<dbReference type="Pfam" id="PF08313">
    <property type="entry name" value="SCA7"/>
    <property type="match status" value="1"/>
</dbReference>
<dbReference type="PANTHER" id="PTHR47805">
    <property type="entry name" value="SAGA-ASSOCIATED FACTOR 73"/>
    <property type="match status" value="1"/>
</dbReference>
<dbReference type="STRING" id="58919.A0A316ZHN1"/>
<feature type="compositionally biased region" description="Pro residues" evidence="1">
    <location>
        <begin position="398"/>
        <end position="418"/>
    </location>
</feature>
<dbReference type="GO" id="GO:0031048">
    <property type="term" value="P:regulatory ncRNA-mediated heterochromatin formation"/>
    <property type="evidence" value="ECO:0007669"/>
    <property type="project" value="TreeGrafter"/>
</dbReference>
<dbReference type="GO" id="GO:1904802">
    <property type="term" value="P:RITS complex assembly"/>
    <property type="evidence" value="ECO:0007669"/>
    <property type="project" value="TreeGrafter"/>
</dbReference>
<dbReference type="InterPro" id="IPR037804">
    <property type="entry name" value="SGF73"/>
</dbReference>
<dbReference type="EMBL" id="KZ819287">
    <property type="protein sequence ID" value="PWN99795.1"/>
    <property type="molecule type" value="Genomic_DNA"/>
</dbReference>
<protein>
    <submittedName>
        <fullName evidence="3">SCA7-domain-containing protein</fullName>
    </submittedName>
</protein>